<reference evidence="2" key="1">
    <citation type="submission" date="2021-02" db="EMBL/GenBank/DDBJ databases">
        <authorList>
            <person name="Nowell W R."/>
        </authorList>
    </citation>
    <scope>NUCLEOTIDE SEQUENCE</scope>
</reference>
<proteinExistence type="predicted"/>
<keyword evidence="1" id="KW-0175">Coiled coil</keyword>
<gene>
    <name evidence="2" type="ORF">OKA104_LOCUS52211</name>
</gene>
<protein>
    <submittedName>
        <fullName evidence="2">Uncharacterized protein</fullName>
    </submittedName>
</protein>
<feature type="coiled-coil region" evidence="1">
    <location>
        <begin position="102"/>
        <end position="129"/>
    </location>
</feature>
<feature type="non-terminal residue" evidence="2">
    <location>
        <position position="170"/>
    </location>
</feature>
<evidence type="ECO:0000256" key="1">
    <source>
        <dbReference type="SAM" id="Coils"/>
    </source>
</evidence>
<accession>A0A820Q4T1</accession>
<comment type="caution">
    <text evidence="2">The sequence shown here is derived from an EMBL/GenBank/DDBJ whole genome shotgun (WGS) entry which is preliminary data.</text>
</comment>
<dbReference type="AlphaFoldDB" id="A0A820Q4T1"/>
<dbReference type="Proteomes" id="UP000663881">
    <property type="component" value="Unassembled WGS sequence"/>
</dbReference>
<evidence type="ECO:0000313" key="3">
    <source>
        <dbReference type="Proteomes" id="UP000663881"/>
    </source>
</evidence>
<dbReference type="EMBL" id="CAJOAY010029871">
    <property type="protein sequence ID" value="CAF4415613.1"/>
    <property type="molecule type" value="Genomic_DNA"/>
</dbReference>
<organism evidence="2 3">
    <name type="scientific">Adineta steineri</name>
    <dbReference type="NCBI Taxonomy" id="433720"/>
    <lineage>
        <taxon>Eukaryota</taxon>
        <taxon>Metazoa</taxon>
        <taxon>Spiralia</taxon>
        <taxon>Gnathifera</taxon>
        <taxon>Rotifera</taxon>
        <taxon>Eurotatoria</taxon>
        <taxon>Bdelloidea</taxon>
        <taxon>Adinetida</taxon>
        <taxon>Adinetidae</taxon>
        <taxon>Adineta</taxon>
    </lineage>
</organism>
<sequence>QQKLSSLITSSIDQESTFMSSNITNKRHRPLQSQSLTRYDDYRRLRQYPKTLEIFIPMDTNENNTEKQSTIKRSFEYEVEKKKRSSSENLRQQRPQHDFEVELEYLRCLDDLTNEYEKLKRQKKSVDNRKKKTTTYETTEQFESIEKIYHNQPQPQQQPIHQYSQHDNIY</sequence>
<name>A0A820Q4T1_9BILA</name>
<feature type="non-terminal residue" evidence="2">
    <location>
        <position position="1"/>
    </location>
</feature>
<evidence type="ECO:0000313" key="2">
    <source>
        <dbReference type="EMBL" id="CAF4415613.1"/>
    </source>
</evidence>